<dbReference type="InterPro" id="IPR037128">
    <property type="entry name" value="Quinolinate_PRibosylTase_N_sf"/>
</dbReference>
<keyword evidence="14" id="KW-1185">Reference proteome</keyword>
<feature type="domain" description="Quinolinate phosphoribosyl transferase N-terminal" evidence="12">
    <location>
        <begin position="22"/>
        <end position="106"/>
    </location>
</feature>
<evidence type="ECO:0000256" key="6">
    <source>
        <dbReference type="ARBA" id="ARBA00022676"/>
    </source>
</evidence>
<evidence type="ECO:0000313" key="14">
    <source>
        <dbReference type="Proteomes" id="UP001596356"/>
    </source>
</evidence>
<feature type="domain" description="Quinolinate phosphoribosyl transferase C-terminal" evidence="11">
    <location>
        <begin position="109"/>
        <end position="288"/>
    </location>
</feature>
<dbReference type="InterPro" id="IPR027277">
    <property type="entry name" value="NadC/ModD"/>
</dbReference>
<name>A0ABW2ATJ8_9MICO</name>
<comment type="function">
    <text evidence="1">Involved in the catabolism of quinolinic acid (QA).</text>
</comment>
<organism evidence="13 14">
    <name type="scientific">Branchiibius cervicis</name>
    <dbReference type="NCBI Taxonomy" id="908252"/>
    <lineage>
        <taxon>Bacteria</taxon>
        <taxon>Bacillati</taxon>
        <taxon>Actinomycetota</taxon>
        <taxon>Actinomycetes</taxon>
        <taxon>Micrococcales</taxon>
        <taxon>Dermacoccaceae</taxon>
        <taxon>Branchiibius</taxon>
    </lineage>
</organism>
<comment type="caution">
    <text evidence="13">The sequence shown here is derived from an EMBL/GenBank/DDBJ whole genome shotgun (WGS) entry which is preliminary data.</text>
</comment>
<dbReference type="SUPFAM" id="SSF54675">
    <property type="entry name" value="Nicotinate/Quinolinate PRTase N-terminal domain-like"/>
    <property type="match status" value="1"/>
</dbReference>
<dbReference type="RefSeq" id="WP_377822543.1">
    <property type="nucleotide sequence ID" value="NZ_JBHSWJ010000002.1"/>
</dbReference>
<keyword evidence="6 10" id="KW-0328">Glycosyltransferase</keyword>
<dbReference type="InterPro" id="IPR022412">
    <property type="entry name" value="Quinolinate_PRibosylTrfase_N"/>
</dbReference>
<gene>
    <name evidence="13" type="primary">nadC</name>
    <name evidence="13" type="ORF">ACFQBT_10525</name>
</gene>
<evidence type="ECO:0000256" key="9">
    <source>
        <dbReference type="ARBA" id="ARBA00047445"/>
    </source>
</evidence>
<dbReference type="EMBL" id="JBHSWJ010000002">
    <property type="protein sequence ID" value="MFC6714220.1"/>
    <property type="molecule type" value="Genomic_DNA"/>
</dbReference>
<dbReference type="Pfam" id="PF02749">
    <property type="entry name" value="QRPTase_N"/>
    <property type="match status" value="1"/>
</dbReference>
<dbReference type="Pfam" id="PF01729">
    <property type="entry name" value="QRPTase_C"/>
    <property type="match status" value="1"/>
</dbReference>
<evidence type="ECO:0000256" key="3">
    <source>
        <dbReference type="ARBA" id="ARBA00009400"/>
    </source>
</evidence>
<dbReference type="GO" id="GO:0004514">
    <property type="term" value="F:nicotinate-nucleotide diphosphorylase (carboxylating) activity"/>
    <property type="evidence" value="ECO:0007669"/>
    <property type="project" value="UniProtKB-EC"/>
</dbReference>
<protein>
    <recommendedName>
        <fullName evidence="4">nicotinate-nucleotide diphosphorylase (carboxylating)</fullName>
        <ecNumber evidence="4">2.4.2.19</ecNumber>
    </recommendedName>
    <alternativeName>
        <fullName evidence="8">Quinolinate phosphoribosyltransferase [decarboxylating]</fullName>
    </alternativeName>
</protein>
<evidence type="ECO:0000256" key="2">
    <source>
        <dbReference type="ARBA" id="ARBA00004893"/>
    </source>
</evidence>
<proteinExistence type="inferred from homology"/>
<dbReference type="Gene3D" id="3.90.1170.20">
    <property type="entry name" value="Quinolinate phosphoribosyl transferase, N-terminal domain"/>
    <property type="match status" value="1"/>
</dbReference>
<dbReference type="SUPFAM" id="SSF51690">
    <property type="entry name" value="Nicotinate/Quinolinate PRTase C-terminal domain-like"/>
    <property type="match status" value="1"/>
</dbReference>
<evidence type="ECO:0000256" key="5">
    <source>
        <dbReference type="ARBA" id="ARBA00022642"/>
    </source>
</evidence>
<keyword evidence="5" id="KW-0662">Pyridine nucleotide biosynthesis</keyword>
<accession>A0ABW2ATJ8</accession>
<evidence type="ECO:0000313" key="13">
    <source>
        <dbReference type="EMBL" id="MFC6714220.1"/>
    </source>
</evidence>
<dbReference type="InterPro" id="IPR004393">
    <property type="entry name" value="NadC"/>
</dbReference>
<comment type="catalytic activity">
    <reaction evidence="9">
        <text>nicotinate beta-D-ribonucleotide + CO2 + diphosphate = quinolinate + 5-phospho-alpha-D-ribose 1-diphosphate + 2 H(+)</text>
        <dbReference type="Rhea" id="RHEA:12733"/>
        <dbReference type="ChEBI" id="CHEBI:15378"/>
        <dbReference type="ChEBI" id="CHEBI:16526"/>
        <dbReference type="ChEBI" id="CHEBI:29959"/>
        <dbReference type="ChEBI" id="CHEBI:33019"/>
        <dbReference type="ChEBI" id="CHEBI:57502"/>
        <dbReference type="ChEBI" id="CHEBI:58017"/>
        <dbReference type="EC" id="2.4.2.19"/>
    </reaction>
</comment>
<dbReference type="PANTHER" id="PTHR32179">
    <property type="entry name" value="NICOTINATE-NUCLEOTIDE PYROPHOSPHORYLASE [CARBOXYLATING]"/>
    <property type="match status" value="1"/>
</dbReference>
<evidence type="ECO:0000256" key="4">
    <source>
        <dbReference type="ARBA" id="ARBA00011944"/>
    </source>
</evidence>
<evidence type="ECO:0000256" key="8">
    <source>
        <dbReference type="ARBA" id="ARBA00033102"/>
    </source>
</evidence>
<dbReference type="InterPro" id="IPR036068">
    <property type="entry name" value="Nicotinate_pribotase-like_C"/>
</dbReference>
<dbReference type="PANTHER" id="PTHR32179:SF3">
    <property type="entry name" value="NICOTINATE-NUCLEOTIDE PYROPHOSPHORYLASE [CARBOXYLATING]"/>
    <property type="match status" value="1"/>
</dbReference>
<dbReference type="InterPro" id="IPR002638">
    <property type="entry name" value="Quinolinate_PRibosylTrfase_C"/>
</dbReference>
<comment type="similarity">
    <text evidence="3 10">Belongs to the NadC/ModD family.</text>
</comment>
<dbReference type="InterPro" id="IPR013785">
    <property type="entry name" value="Aldolase_TIM"/>
</dbReference>
<dbReference type="PIRSF" id="PIRSF006250">
    <property type="entry name" value="NadC_ModD"/>
    <property type="match status" value="1"/>
</dbReference>
<dbReference type="EC" id="2.4.2.19" evidence="4"/>
<sequence length="300" mass="30962">MNGELYRVVRTALAEDLGLVGDLTSQVTVPADAHGTAYVVAREPGVLAGTAAGEATFAEVDPSVVVDWQLRDGEAFEAGAVIGSFTGSARSILTGERTALNLLGHLTGIATRTAGFVGLVAGTNAVIADTRKTTPGLRALEKAAVLAGGGVNHRFGLHDAILVKDNHIGLGGGLVPVLNRLADHASHLVRVEVEVDTLDQLATLLKYDDQRRSDGRPPVVHAVLLDNMGPDELAQGVAMVRAHAAPIVVEASGGVREETVRGLADAGVDVISIGALTHSVRCLDLGLDLRDLGPVTTPAS</sequence>
<evidence type="ECO:0000256" key="10">
    <source>
        <dbReference type="PIRNR" id="PIRNR006250"/>
    </source>
</evidence>
<evidence type="ECO:0000256" key="1">
    <source>
        <dbReference type="ARBA" id="ARBA00003237"/>
    </source>
</evidence>
<keyword evidence="7 10" id="KW-0808">Transferase</keyword>
<comment type="pathway">
    <text evidence="2">Cofactor biosynthesis; NAD(+) biosynthesis; nicotinate D-ribonucleotide from quinolinate: step 1/1.</text>
</comment>
<dbReference type="CDD" id="cd01572">
    <property type="entry name" value="QPRTase"/>
    <property type="match status" value="1"/>
</dbReference>
<reference evidence="14" key="1">
    <citation type="journal article" date="2019" name="Int. J. Syst. Evol. Microbiol.">
        <title>The Global Catalogue of Microorganisms (GCM) 10K type strain sequencing project: providing services to taxonomists for standard genome sequencing and annotation.</title>
        <authorList>
            <consortium name="The Broad Institute Genomics Platform"/>
            <consortium name="The Broad Institute Genome Sequencing Center for Infectious Disease"/>
            <person name="Wu L."/>
            <person name="Ma J."/>
        </authorList>
    </citation>
    <scope>NUCLEOTIDE SEQUENCE [LARGE SCALE GENOMIC DNA]</scope>
    <source>
        <strain evidence="14">NBRC 106593</strain>
    </source>
</reference>
<evidence type="ECO:0000259" key="12">
    <source>
        <dbReference type="Pfam" id="PF02749"/>
    </source>
</evidence>
<dbReference type="Gene3D" id="3.20.20.70">
    <property type="entry name" value="Aldolase class I"/>
    <property type="match status" value="1"/>
</dbReference>
<dbReference type="NCBIfam" id="TIGR00078">
    <property type="entry name" value="nadC"/>
    <property type="match status" value="1"/>
</dbReference>
<dbReference type="Proteomes" id="UP001596356">
    <property type="component" value="Unassembled WGS sequence"/>
</dbReference>
<evidence type="ECO:0000256" key="7">
    <source>
        <dbReference type="ARBA" id="ARBA00022679"/>
    </source>
</evidence>
<evidence type="ECO:0000259" key="11">
    <source>
        <dbReference type="Pfam" id="PF01729"/>
    </source>
</evidence>